<organism evidence="1">
    <name type="scientific">marine sediment metagenome</name>
    <dbReference type="NCBI Taxonomy" id="412755"/>
    <lineage>
        <taxon>unclassified sequences</taxon>
        <taxon>metagenomes</taxon>
        <taxon>ecological metagenomes</taxon>
    </lineage>
</organism>
<gene>
    <name evidence="1" type="ORF">LCGC14_2062510</name>
</gene>
<reference evidence="1" key="1">
    <citation type="journal article" date="2015" name="Nature">
        <title>Complex archaea that bridge the gap between prokaryotes and eukaryotes.</title>
        <authorList>
            <person name="Spang A."/>
            <person name="Saw J.H."/>
            <person name="Jorgensen S.L."/>
            <person name="Zaremba-Niedzwiedzka K."/>
            <person name="Martijn J."/>
            <person name="Lind A.E."/>
            <person name="van Eijk R."/>
            <person name="Schleper C."/>
            <person name="Guy L."/>
            <person name="Ettema T.J."/>
        </authorList>
    </citation>
    <scope>NUCLEOTIDE SEQUENCE</scope>
</reference>
<feature type="non-terminal residue" evidence="1">
    <location>
        <position position="1"/>
    </location>
</feature>
<dbReference type="InterPro" id="IPR029052">
    <property type="entry name" value="Metallo-depent_PP-like"/>
</dbReference>
<dbReference type="AlphaFoldDB" id="A0A0F9HHN9"/>
<accession>A0A0F9HHN9</accession>
<dbReference type="SUPFAM" id="SSF56300">
    <property type="entry name" value="Metallo-dependent phosphatases"/>
    <property type="match status" value="1"/>
</dbReference>
<comment type="caution">
    <text evidence="1">The sequence shown here is derived from an EMBL/GenBank/DDBJ whole genome shotgun (WGS) entry which is preliminary data.</text>
</comment>
<sequence length="216" mass="24670">YEVYNGDIADLYTISQFDKNPSRRFNFKDECLDTKNWLFSRAEANPDAKRIYIDGNHEDRMRRWLWKHGPELNSLDELEVGALLGIDEVAAVHIPYPGVFDFLGFRIEHGYKTSASKAYPVDVARWMAVATASSGLCGHVHRLGQYVWRDSRGSHSYIVNGCVCRLGLEYAADPNWQHGFTYGEVHKGKVHLVMVHIYPDGFLANGEFYPRLGKGR</sequence>
<dbReference type="EMBL" id="LAZR01024576">
    <property type="protein sequence ID" value="KKL74672.1"/>
    <property type="molecule type" value="Genomic_DNA"/>
</dbReference>
<evidence type="ECO:0000313" key="1">
    <source>
        <dbReference type="EMBL" id="KKL74672.1"/>
    </source>
</evidence>
<protein>
    <recommendedName>
        <fullName evidence="2">Calcineurin-like phosphoesterase domain-containing protein</fullName>
    </recommendedName>
</protein>
<proteinExistence type="predicted"/>
<evidence type="ECO:0008006" key="2">
    <source>
        <dbReference type="Google" id="ProtNLM"/>
    </source>
</evidence>
<name>A0A0F9HHN9_9ZZZZ</name>